<proteinExistence type="predicted"/>
<dbReference type="EMBL" id="ASGP02000008">
    <property type="protein sequence ID" value="KAH9494102.1"/>
    <property type="molecule type" value="Genomic_DNA"/>
</dbReference>
<gene>
    <name evidence="1" type="ORF">DERF_014817</name>
</gene>
<keyword evidence="2" id="KW-1185">Reference proteome</keyword>
<protein>
    <submittedName>
        <fullName evidence="1">Uncharacterized protein</fullName>
    </submittedName>
</protein>
<dbReference type="AlphaFoldDB" id="A0A922HMZ3"/>
<dbReference type="Proteomes" id="UP000790347">
    <property type="component" value="Unassembled WGS sequence"/>
</dbReference>
<evidence type="ECO:0000313" key="2">
    <source>
        <dbReference type="Proteomes" id="UP000790347"/>
    </source>
</evidence>
<accession>A0A922HMZ3</accession>
<sequence>MNGSQLRFEWYTNHHLTDEILRYHLITVPSIVMKCKISIYMVKKALLWSSFQYFSYIYIINGYSHEEFEERSHYAPFYPTHEQFGVE</sequence>
<reference evidence="1" key="2">
    <citation type="journal article" date="2022" name="Res Sq">
        <title>Comparative Genomics Reveals Insights into the Divergent Evolution of Astigmatic Mites and Household Pest Adaptations.</title>
        <authorList>
            <person name="Xiong Q."/>
            <person name="Wan A.T.-Y."/>
            <person name="Liu X.-Y."/>
            <person name="Fung C.S.-H."/>
            <person name="Xiao X."/>
            <person name="Malainual N."/>
            <person name="Hou J."/>
            <person name="Wang L."/>
            <person name="Wang M."/>
            <person name="Yang K."/>
            <person name="Cui Y."/>
            <person name="Leung E."/>
            <person name="Nong W."/>
            <person name="Shin S.-K."/>
            <person name="Au S."/>
            <person name="Jeong K.Y."/>
            <person name="Chew F.T."/>
            <person name="Hui J."/>
            <person name="Leung T.F."/>
            <person name="Tungtrongchitr A."/>
            <person name="Zhong N."/>
            <person name="Liu Z."/>
            <person name="Tsui S."/>
        </authorList>
    </citation>
    <scope>NUCLEOTIDE SEQUENCE</scope>
    <source>
        <strain evidence="1">Derf</strain>
        <tissue evidence="1">Whole organism</tissue>
    </source>
</reference>
<organism evidence="1 2">
    <name type="scientific">Dermatophagoides farinae</name>
    <name type="common">American house dust mite</name>
    <dbReference type="NCBI Taxonomy" id="6954"/>
    <lineage>
        <taxon>Eukaryota</taxon>
        <taxon>Metazoa</taxon>
        <taxon>Ecdysozoa</taxon>
        <taxon>Arthropoda</taxon>
        <taxon>Chelicerata</taxon>
        <taxon>Arachnida</taxon>
        <taxon>Acari</taxon>
        <taxon>Acariformes</taxon>
        <taxon>Sarcoptiformes</taxon>
        <taxon>Astigmata</taxon>
        <taxon>Psoroptidia</taxon>
        <taxon>Analgoidea</taxon>
        <taxon>Pyroglyphidae</taxon>
        <taxon>Dermatophagoidinae</taxon>
        <taxon>Dermatophagoides</taxon>
    </lineage>
</organism>
<comment type="caution">
    <text evidence="1">The sequence shown here is derived from an EMBL/GenBank/DDBJ whole genome shotgun (WGS) entry which is preliminary data.</text>
</comment>
<name>A0A922HMZ3_DERFA</name>
<evidence type="ECO:0000313" key="1">
    <source>
        <dbReference type="EMBL" id="KAH9494102.1"/>
    </source>
</evidence>
<reference evidence="1" key="1">
    <citation type="submission" date="2013-05" db="EMBL/GenBank/DDBJ databases">
        <authorList>
            <person name="Yim A.K.Y."/>
            <person name="Chan T.F."/>
            <person name="Ji K.M."/>
            <person name="Liu X.Y."/>
            <person name="Zhou J.W."/>
            <person name="Li R.Q."/>
            <person name="Yang K.Y."/>
            <person name="Li J."/>
            <person name="Li M."/>
            <person name="Law P.T.W."/>
            <person name="Wu Y.L."/>
            <person name="Cai Z.L."/>
            <person name="Qin H."/>
            <person name="Bao Y."/>
            <person name="Leung R.K.K."/>
            <person name="Ng P.K.S."/>
            <person name="Zou J."/>
            <person name="Zhong X.J."/>
            <person name="Ran P.X."/>
            <person name="Zhong N.S."/>
            <person name="Liu Z.G."/>
            <person name="Tsui S.K.W."/>
        </authorList>
    </citation>
    <scope>NUCLEOTIDE SEQUENCE</scope>
    <source>
        <strain evidence="1">Derf</strain>
        <tissue evidence="1">Whole organism</tissue>
    </source>
</reference>